<evidence type="ECO:0000313" key="2">
    <source>
        <dbReference type="Proteomes" id="UP001457282"/>
    </source>
</evidence>
<name>A0AAW1YLI8_RUBAR</name>
<gene>
    <name evidence="1" type="ORF">M0R45_005017</name>
</gene>
<sequence length="82" mass="8939">MWWLREGSNCKEERRPGFVAAEMAKDRTGVCWGRGQIGAGWLEAGMHDVDGVTADDTGGASDDGDNDRRAAELLNDLGSWKL</sequence>
<protein>
    <submittedName>
        <fullName evidence="1">Uncharacterized protein</fullName>
    </submittedName>
</protein>
<keyword evidence="2" id="KW-1185">Reference proteome</keyword>
<reference evidence="1 2" key="1">
    <citation type="journal article" date="2023" name="G3 (Bethesda)">
        <title>A chromosome-length genome assembly and annotation of blackberry (Rubus argutus, cv. 'Hillquist').</title>
        <authorList>
            <person name="Bruna T."/>
            <person name="Aryal R."/>
            <person name="Dudchenko O."/>
            <person name="Sargent D.J."/>
            <person name="Mead D."/>
            <person name="Buti M."/>
            <person name="Cavallini A."/>
            <person name="Hytonen T."/>
            <person name="Andres J."/>
            <person name="Pham M."/>
            <person name="Weisz D."/>
            <person name="Mascagni F."/>
            <person name="Usai G."/>
            <person name="Natali L."/>
            <person name="Bassil N."/>
            <person name="Fernandez G.E."/>
            <person name="Lomsadze A."/>
            <person name="Armour M."/>
            <person name="Olukolu B."/>
            <person name="Poorten T."/>
            <person name="Britton C."/>
            <person name="Davik J."/>
            <person name="Ashrafi H."/>
            <person name="Aiden E.L."/>
            <person name="Borodovsky M."/>
            <person name="Worthington M."/>
        </authorList>
    </citation>
    <scope>NUCLEOTIDE SEQUENCE [LARGE SCALE GENOMIC DNA]</scope>
    <source>
        <strain evidence="1">PI 553951</strain>
    </source>
</reference>
<accession>A0AAW1YLI8</accession>
<dbReference type="EMBL" id="JBEDUW010000001">
    <property type="protein sequence ID" value="KAK9949499.1"/>
    <property type="molecule type" value="Genomic_DNA"/>
</dbReference>
<organism evidence="1 2">
    <name type="scientific">Rubus argutus</name>
    <name type="common">Southern blackberry</name>
    <dbReference type="NCBI Taxonomy" id="59490"/>
    <lineage>
        <taxon>Eukaryota</taxon>
        <taxon>Viridiplantae</taxon>
        <taxon>Streptophyta</taxon>
        <taxon>Embryophyta</taxon>
        <taxon>Tracheophyta</taxon>
        <taxon>Spermatophyta</taxon>
        <taxon>Magnoliopsida</taxon>
        <taxon>eudicotyledons</taxon>
        <taxon>Gunneridae</taxon>
        <taxon>Pentapetalae</taxon>
        <taxon>rosids</taxon>
        <taxon>fabids</taxon>
        <taxon>Rosales</taxon>
        <taxon>Rosaceae</taxon>
        <taxon>Rosoideae</taxon>
        <taxon>Rosoideae incertae sedis</taxon>
        <taxon>Rubus</taxon>
    </lineage>
</organism>
<proteinExistence type="predicted"/>
<dbReference type="Proteomes" id="UP001457282">
    <property type="component" value="Unassembled WGS sequence"/>
</dbReference>
<dbReference type="AlphaFoldDB" id="A0AAW1YLI8"/>
<comment type="caution">
    <text evidence="1">The sequence shown here is derived from an EMBL/GenBank/DDBJ whole genome shotgun (WGS) entry which is preliminary data.</text>
</comment>
<evidence type="ECO:0000313" key="1">
    <source>
        <dbReference type="EMBL" id="KAK9949499.1"/>
    </source>
</evidence>